<feature type="active site" description="Acyl-thioester intermediate" evidence="3">
    <location>
        <position position="120"/>
    </location>
</feature>
<feature type="binding site" evidence="4">
    <location>
        <position position="38"/>
    </location>
    <ligand>
        <name>(3S)-3-hydroxy-3-methylglutaryl-CoA</name>
        <dbReference type="ChEBI" id="CHEBI:43074"/>
    </ligand>
</feature>
<feature type="binding site" evidence="4">
    <location>
        <position position="152"/>
    </location>
    <ligand>
        <name>(3S)-3-hydroxy-3-methylglutaryl-CoA</name>
        <dbReference type="ChEBI" id="CHEBI:43074"/>
    </ligand>
</feature>
<feature type="domain" description="Hydroxymethylglutaryl-coenzyme A synthase N-terminal" evidence="5">
    <location>
        <begin position="9"/>
        <end position="173"/>
    </location>
</feature>
<dbReference type="InterPro" id="IPR011554">
    <property type="entry name" value="HMG_CoA_synthase_prok"/>
</dbReference>
<protein>
    <submittedName>
        <fullName evidence="7">Hydroxymethylglutaryl-CoA synthase</fullName>
    </submittedName>
</protein>
<gene>
    <name evidence="7" type="ORF">ATL40_2400</name>
</gene>
<keyword evidence="2" id="KW-0808">Transferase</keyword>
<feature type="domain" description="Hydroxymethylglutaryl-coenzyme A synthase C-terminal" evidence="6">
    <location>
        <begin position="185"/>
        <end position="256"/>
    </location>
</feature>
<dbReference type="InterPro" id="IPR013528">
    <property type="entry name" value="HMG_CoA_synth_N"/>
</dbReference>
<dbReference type="EMBL" id="PDJD01000001">
    <property type="protein sequence ID" value="PFG20786.1"/>
    <property type="molecule type" value="Genomic_DNA"/>
</dbReference>
<evidence type="ECO:0000259" key="5">
    <source>
        <dbReference type="Pfam" id="PF01154"/>
    </source>
</evidence>
<dbReference type="Proteomes" id="UP000224915">
    <property type="component" value="Unassembled WGS sequence"/>
</dbReference>
<dbReference type="OrthoDB" id="9769523at2"/>
<proteinExistence type="inferred from homology"/>
<comment type="similarity">
    <text evidence="1">Belongs to the thiolase-like superfamily. HMG-CoA synthase family.</text>
</comment>
<evidence type="ECO:0000256" key="2">
    <source>
        <dbReference type="ARBA" id="ARBA00022679"/>
    </source>
</evidence>
<feature type="binding site" evidence="4">
    <location>
        <position position="251"/>
    </location>
    <ligand>
        <name>(3S)-3-hydroxy-3-methylglutaryl-CoA</name>
        <dbReference type="ChEBI" id="CHEBI:43074"/>
    </ligand>
</feature>
<name>A0A2A9D366_9MICO</name>
<dbReference type="Pfam" id="PF08540">
    <property type="entry name" value="HMG_CoA_synt_C"/>
    <property type="match status" value="2"/>
</dbReference>
<sequence>MSQPESVTPASIGIHDLALATSHYRLDLGALADHQGIDPAKYSVGIGQDVMSVLAPDEDIVTMAAEATARILERNGMDGIRTLLFATESGIDQSKSAGVYVHQLVGLPETVRVVELKQACYSATAALQFAIGLIARDPSQKVLVVASDVARYDLGSSGESTQGAAAAAMLVQANPGLMAVANPAGVFTQDVMDFWRPNYRSTALVDGKGSIKAYLNAIGGAWTDYLNQGGAPFESFASICYHQPFTKMASKAHRHLAVMAGQNPAPAEVADYLADTMRYNRLIGNSYTASVYVALASLLDTHDGDLTGARVGLASYGSGSVAEFFGGVIQPGYRDLLRVQEHRSIIERRIPLDHTAYEVLHKTTLPEDGREYRTAAETTGPFRFAGMGEHMRRYERTTD</sequence>
<evidence type="ECO:0000256" key="1">
    <source>
        <dbReference type="ARBA" id="ARBA00007061"/>
    </source>
</evidence>
<dbReference type="Gene3D" id="3.40.47.10">
    <property type="match status" value="2"/>
</dbReference>
<feature type="active site" description="Proton donor/acceptor" evidence="3">
    <location>
        <position position="88"/>
    </location>
</feature>
<evidence type="ECO:0000259" key="6">
    <source>
        <dbReference type="Pfam" id="PF08540"/>
    </source>
</evidence>
<dbReference type="InterPro" id="IPR016039">
    <property type="entry name" value="Thiolase-like"/>
</dbReference>
<evidence type="ECO:0000256" key="3">
    <source>
        <dbReference type="PIRSR" id="PIRSR611554-1"/>
    </source>
</evidence>
<dbReference type="InterPro" id="IPR013746">
    <property type="entry name" value="HMG_CoA_synt_C_dom"/>
</dbReference>
<dbReference type="Pfam" id="PF01154">
    <property type="entry name" value="HMG_CoA_synt_N"/>
    <property type="match status" value="1"/>
</dbReference>
<dbReference type="GO" id="GO:0006084">
    <property type="term" value="P:acetyl-CoA metabolic process"/>
    <property type="evidence" value="ECO:0007669"/>
    <property type="project" value="InterPro"/>
</dbReference>
<accession>A0A2A9D366</accession>
<dbReference type="PANTHER" id="PTHR43323">
    <property type="entry name" value="3-HYDROXY-3-METHYLGLUTARYL COENZYME A SYNTHASE"/>
    <property type="match status" value="1"/>
</dbReference>
<feature type="active site" description="Proton donor/acceptor" evidence="3">
    <location>
        <position position="242"/>
    </location>
</feature>
<evidence type="ECO:0000313" key="7">
    <source>
        <dbReference type="EMBL" id="PFG20786.1"/>
    </source>
</evidence>
<dbReference type="GO" id="GO:0004421">
    <property type="term" value="F:hydroxymethylglutaryl-CoA synthase activity"/>
    <property type="evidence" value="ECO:0007669"/>
    <property type="project" value="InterPro"/>
</dbReference>
<dbReference type="NCBIfam" id="TIGR01835">
    <property type="entry name" value="HMG-CoA-S_prok"/>
    <property type="match status" value="1"/>
</dbReference>
<dbReference type="RefSeq" id="WP_098469712.1">
    <property type="nucleotide sequence ID" value="NZ_PDJD01000001.1"/>
</dbReference>
<dbReference type="PANTHER" id="PTHR43323:SF2">
    <property type="entry name" value="HYDROXYMETHYLGLUTARYL-COA SYNTHASE"/>
    <property type="match status" value="1"/>
</dbReference>
<organism evidence="7 8">
    <name type="scientific">Serinibacter salmoneus</name>
    <dbReference type="NCBI Taxonomy" id="556530"/>
    <lineage>
        <taxon>Bacteria</taxon>
        <taxon>Bacillati</taxon>
        <taxon>Actinomycetota</taxon>
        <taxon>Actinomycetes</taxon>
        <taxon>Micrococcales</taxon>
        <taxon>Beutenbergiaceae</taxon>
        <taxon>Serinibacter</taxon>
    </lineage>
</organism>
<keyword evidence="8" id="KW-1185">Reference proteome</keyword>
<evidence type="ECO:0000256" key="4">
    <source>
        <dbReference type="PIRSR" id="PIRSR611554-2"/>
    </source>
</evidence>
<comment type="caution">
    <text evidence="7">The sequence shown here is derived from an EMBL/GenBank/DDBJ whole genome shotgun (WGS) entry which is preliminary data.</text>
</comment>
<feature type="domain" description="Hydroxymethylglutaryl-coenzyme A synthase C-terminal" evidence="6">
    <location>
        <begin position="276"/>
        <end position="330"/>
    </location>
</feature>
<dbReference type="AlphaFoldDB" id="A0A2A9D366"/>
<dbReference type="CDD" id="cd00827">
    <property type="entry name" value="init_cond_enzymes"/>
    <property type="match status" value="1"/>
</dbReference>
<reference evidence="7 8" key="1">
    <citation type="submission" date="2017-10" db="EMBL/GenBank/DDBJ databases">
        <title>Sequencing the genomes of 1000 actinobacteria strains.</title>
        <authorList>
            <person name="Klenk H.-P."/>
        </authorList>
    </citation>
    <scope>NUCLEOTIDE SEQUENCE [LARGE SCALE GENOMIC DNA]</scope>
    <source>
        <strain evidence="7 8">DSM 21801</strain>
    </source>
</reference>
<feature type="binding site" evidence="4">
    <location>
        <position position="285"/>
    </location>
    <ligand>
        <name>(3S)-3-hydroxy-3-methylglutaryl-CoA</name>
        <dbReference type="ChEBI" id="CHEBI:43074"/>
    </ligand>
</feature>
<evidence type="ECO:0000313" key="8">
    <source>
        <dbReference type="Proteomes" id="UP000224915"/>
    </source>
</evidence>
<dbReference type="SUPFAM" id="SSF53901">
    <property type="entry name" value="Thiolase-like"/>
    <property type="match status" value="2"/>
</dbReference>